<dbReference type="EMBL" id="LR797393">
    <property type="protein sequence ID" value="CAB4212716.1"/>
    <property type="molecule type" value="Genomic_DNA"/>
</dbReference>
<dbReference type="EMBL" id="LR798382">
    <property type="protein sequence ID" value="CAB5227930.1"/>
    <property type="molecule type" value="Genomic_DNA"/>
</dbReference>
<sequence>MSFTVDAAFVNSYHAQLEHIFQQKGSKLRGTVREVSQNSEYDYWDRLGVADVQEISTRHGDTPHNEIEHTRRRNQVVGYDTNEYFDNQDKLRMIIDPKSGYAQAQAFALGRKMDDAIIAAALGTAYAGKAGATSVSFGTGGSVLSSSTVAVDYVESGAATNSNLTIGKLRRALYLLEANDAIDPMEPVTVVAHPSQKQALLRTTEVTNSDYNAIKALVNGEINTFLGFNFVWTTRVTADSSSYRQVLVYPKSGLLLGVSENLKVRVDERPDKRYSYQVYSTATFGATRLWEERVIKVLCSEA</sequence>
<gene>
    <name evidence="1" type="ORF">UFOVP1444_26</name>
    <name evidence="2" type="ORF">UFOVP1536_14</name>
</gene>
<dbReference type="InterPro" id="IPR045565">
    <property type="entry name" value="Phage_capsid_2"/>
</dbReference>
<proteinExistence type="predicted"/>
<reference evidence="1" key="1">
    <citation type="submission" date="2020-05" db="EMBL/GenBank/DDBJ databases">
        <authorList>
            <person name="Chiriac C."/>
            <person name="Salcher M."/>
            <person name="Ghai R."/>
            <person name="Kavagutti S V."/>
        </authorList>
    </citation>
    <scope>NUCLEOTIDE SEQUENCE</scope>
</reference>
<evidence type="ECO:0000313" key="2">
    <source>
        <dbReference type="EMBL" id="CAB5227930.1"/>
    </source>
</evidence>
<evidence type="ECO:0000313" key="1">
    <source>
        <dbReference type="EMBL" id="CAB4212716.1"/>
    </source>
</evidence>
<dbReference type="SUPFAM" id="SSF56563">
    <property type="entry name" value="Major capsid protein gp5"/>
    <property type="match status" value="1"/>
</dbReference>
<protein>
    <submittedName>
        <fullName evidence="1">Uncharacterized protein</fullName>
    </submittedName>
</protein>
<organism evidence="1">
    <name type="scientific">uncultured Caudovirales phage</name>
    <dbReference type="NCBI Taxonomy" id="2100421"/>
    <lineage>
        <taxon>Viruses</taxon>
        <taxon>Duplodnaviria</taxon>
        <taxon>Heunggongvirae</taxon>
        <taxon>Uroviricota</taxon>
        <taxon>Caudoviricetes</taxon>
        <taxon>Peduoviridae</taxon>
        <taxon>Maltschvirus</taxon>
        <taxon>Maltschvirus maltsch</taxon>
    </lineage>
</organism>
<name>A0A6J5SEX9_9CAUD</name>
<dbReference type="Pfam" id="PF19821">
    <property type="entry name" value="Phage_capsid_2"/>
    <property type="match status" value="1"/>
</dbReference>
<accession>A0A6J5SEX9</accession>